<evidence type="ECO:0008006" key="4">
    <source>
        <dbReference type="Google" id="ProtNLM"/>
    </source>
</evidence>
<evidence type="ECO:0000313" key="3">
    <source>
        <dbReference type="Proteomes" id="UP000244189"/>
    </source>
</evidence>
<gene>
    <name evidence="2" type="ORF">C8J26_3120</name>
</gene>
<keyword evidence="3" id="KW-1185">Reference proteome</keyword>
<proteinExistence type="predicted"/>
<keyword evidence="1" id="KW-0812">Transmembrane</keyword>
<accession>A0A2T5GJ82</accession>
<feature type="transmembrane region" description="Helical" evidence="1">
    <location>
        <begin position="29"/>
        <end position="56"/>
    </location>
</feature>
<evidence type="ECO:0000256" key="1">
    <source>
        <dbReference type="SAM" id="Phobius"/>
    </source>
</evidence>
<keyword evidence="1" id="KW-0472">Membrane</keyword>
<dbReference type="Proteomes" id="UP000244189">
    <property type="component" value="Unassembled WGS sequence"/>
</dbReference>
<dbReference type="EMBL" id="QAOG01000005">
    <property type="protein sequence ID" value="PTQ59376.1"/>
    <property type="molecule type" value="Genomic_DNA"/>
</dbReference>
<dbReference type="AlphaFoldDB" id="A0A2T5GJ82"/>
<name>A0A2T5GJ82_9SPHN</name>
<dbReference type="RefSeq" id="WP_146168862.1">
    <property type="nucleotide sequence ID" value="NZ_JAPZPS010000012.1"/>
</dbReference>
<evidence type="ECO:0000313" key="2">
    <source>
        <dbReference type="EMBL" id="PTQ59376.1"/>
    </source>
</evidence>
<feature type="transmembrane region" description="Helical" evidence="1">
    <location>
        <begin position="68"/>
        <end position="86"/>
    </location>
</feature>
<feature type="transmembrane region" description="Helical" evidence="1">
    <location>
        <begin position="98"/>
        <end position="121"/>
    </location>
</feature>
<protein>
    <recommendedName>
        <fullName evidence="4">Transmembrane protein</fullName>
    </recommendedName>
</protein>
<reference evidence="2 3" key="1">
    <citation type="submission" date="2018-04" db="EMBL/GenBank/DDBJ databases">
        <title>Genomic Encyclopedia of Type Strains, Phase III (KMG-III): the genomes of soil and plant-associated and newly described type strains.</title>
        <authorList>
            <person name="Whitman W."/>
        </authorList>
    </citation>
    <scope>NUCLEOTIDE SEQUENCE [LARGE SCALE GENOMIC DNA]</scope>
    <source>
        <strain evidence="2 3">MA101b</strain>
    </source>
</reference>
<organism evidence="2 3">
    <name type="scientific">Sphingomonas aurantiaca</name>
    <dbReference type="NCBI Taxonomy" id="185949"/>
    <lineage>
        <taxon>Bacteria</taxon>
        <taxon>Pseudomonadati</taxon>
        <taxon>Pseudomonadota</taxon>
        <taxon>Alphaproteobacteria</taxon>
        <taxon>Sphingomonadales</taxon>
        <taxon>Sphingomonadaceae</taxon>
        <taxon>Sphingomonas</taxon>
    </lineage>
</organism>
<keyword evidence="1" id="KW-1133">Transmembrane helix</keyword>
<sequence length="124" mass="13343">METNHTANDTRFGVVSRKVGAVIGLTSGAVFLAFALAGYESAGSCAAASLLVVLLGMRMSWPMRHERWFWPLFAGVAVLHAFAVIHAPEIEARPSYEYVPYVLADLAVVMAVVWVATKAFAKGS</sequence>
<comment type="caution">
    <text evidence="2">The sequence shown here is derived from an EMBL/GenBank/DDBJ whole genome shotgun (WGS) entry which is preliminary data.</text>
</comment>